<sequence length="183" mass="20784">MSDNSQNDETPLTPEQQENDFISILGEKNFDKAKYRLDVQKLQNIGMPLDILNPMAYKKDDDNDNDKNKNKNSRNTDLPDYKGDGLSFISEEKNGKLFGRGSNGETFEAKNYEELNKLIAGSYKKENEKRPDKGKNSIVEYHTSDKNPQKMAAFAKAFINEGIAVGGDVPQDPKFWQNLKKNI</sequence>
<evidence type="ECO:0000313" key="2">
    <source>
        <dbReference type="EMBL" id="HIU52536.1"/>
    </source>
</evidence>
<accession>A0A9D1SA37</accession>
<feature type="compositionally biased region" description="Basic and acidic residues" evidence="1">
    <location>
        <begin position="57"/>
        <end position="69"/>
    </location>
</feature>
<feature type="compositionally biased region" description="Basic and acidic residues" evidence="1">
    <location>
        <begin position="123"/>
        <end position="135"/>
    </location>
</feature>
<evidence type="ECO:0000256" key="1">
    <source>
        <dbReference type="SAM" id="MobiDB-lite"/>
    </source>
</evidence>
<feature type="compositionally biased region" description="Polar residues" evidence="1">
    <location>
        <begin position="1"/>
        <end position="20"/>
    </location>
</feature>
<feature type="region of interest" description="Disordered" evidence="1">
    <location>
        <begin position="48"/>
        <end position="85"/>
    </location>
</feature>
<organism evidence="2 3">
    <name type="scientific">Candidatus Scatocola faecipullorum</name>
    <dbReference type="NCBI Taxonomy" id="2840917"/>
    <lineage>
        <taxon>Bacteria</taxon>
        <taxon>Pseudomonadati</taxon>
        <taxon>Pseudomonadota</taxon>
        <taxon>Alphaproteobacteria</taxon>
        <taxon>Rhodospirillales</taxon>
        <taxon>Rhodospirillaceae</taxon>
        <taxon>Rhodospirillaceae incertae sedis</taxon>
        <taxon>Candidatus Scatocola</taxon>
    </lineage>
</organism>
<protein>
    <submittedName>
        <fullName evidence="2">Uncharacterized protein</fullName>
    </submittedName>
</protein>
<dbReference type="AlphaFoldDB" id="A0A9D1SA37"/>
<gene>
    <name evidence="2" type="ORF">IAD20_00460</name>
</gene>
<comment type="caution">
    <text evidence="2">The sequence shown here is derived from an EMBL/GenBank/DDBJ whole genome shotgun (WGS) entry which is preliminary data.</text>
</comment>
<name>A0A9D1SA37_9PROT</name>
<feature type="region of interest" description="Disordered" evidence="1">
    <location>
        <begin position="122"/>
        <end position="144"/>
    </location>
</feature>
<reference evidence="2" key="2">
    <citation type="journal article" date="2021" name="PeerJ">
        <title>Extensive microbial diversity within the chicken gut microbiome revealed by metagenomics and culture.</title>
        <authorList>
            <person name="Gilroy R."/>
            <person name="Ravi A."/>
            <person name="Getino M."/>
            <person name="Pursley I."/>
            <person name="Horton D.L."/>
            <person name="Alikhan N.F."/>
            <person name="Baker D."/>
            <person name="Gharbi K."/>
            <person name="Hall N."/>
            <person name="Watson M."/>
            <person name="Adriaenssens E.M."/>
            <person name="Foster-Nyarko E."/>
            <person name="Jarju S."/>
            <person name="Secka A."/>
            <person name="Antonio M."/>
            <person name="Oren A."/>
            <person name="Chaudhuri R.R."/>
            <person name="La Ragione R."/>
            <person name="Hildebrand F."/>
            <person name="Pallen M.J."/>
        </authorList>
    </citation>
    <scope>NUCLEOTIDE SEQUENCE</scope>
    <source>
        <strain evidence="2">ChiW3-316</strain>
    </source>
</reference>
<dbReference type="EMBL" id="DVNC01000005">
    <property type="protein sequence ID" value="HIU52536.1"/>
    <property type="molecule type" value="Genomic_DNA"/>
</dbReference>
<reference evidence="2" key="1">
    <citation type="submission" date="2020-10" db="EMBL/GenBank/DDBJ databases">
        <authorList>
            <person name="Gilroy R."/>
        </authorList>
    </citation>
    <scope>NUCLEOTIDE SEQUENCE</scope>
    <source>
        <strain evidence="2">ChiW3-316</strain>
    </source>
</reference>
<evidence type="ECO:0000313" key="3">
    <source>
        <dbReference type="Proteomes" id="UP000824107"/>
    </source>
</evidence>
<dbReference type="Proteomes" id="UP000824107">
    <property type="component" value="Unassembled WGS sequence"/>
</dbReference>
<feature type="region of interest" description="Disordered" evidence="1">
    <location>
        <begin position="1"/>
        <end position="21"/>
    </location>
</feature>
<proteinExistence type="predicted"/>